<dbReference type="PANTHER" id="PTHR32309:SF13">
    <property type="entry name" value="FERRIC ENTEROBACTIN TRANSPORT PROTEIN FEPE"/>
    <property type="match status" value="1"/>
</dbReference>
<name>A0YGJ1_9GAMM</name>
<dbReference type="GO" id="GO:0004713">
    <property type="term" value="F:protein tyrosine kinase activity"/>
    <property type="evidence" value="ECO:0007669"/>
    <property type="project" value="TreeGrafter"/>
</dbReference>
<dbReference type="EMBL" id="AAVT01000011">
    <property type="protein sequence ID" value="EAW30032.1"/>
    <property type="molecule type" value="Genomic_DNA"/>
</dbReference>
<dbReference type="SUPFAM" id="SSF52540">
    <property type="entry name" value="P-loop containing nucleoside triphosphate hydrolases"/>
    <property type="match status" value="1"/>
</dbReference>
<dbReference type="PANTHER" id="PTHR32309">
    <property type="entry name" value="TYROSINE-PROTEIN KINASE"/>
    <property type="match status" value="1"/>
</dbReference>
<dbReference type="InterPro" id="IPR027417">
    <property type="entry name" value="P-loop_NTPase"/>
</dbReference>
<accession>A0YGJ1</accession>
<dbReference type="eggNOG" id="COG0489">
    <property type="taxonomic scope" value="Bacteria"/>
</dbReference>
<dbReference type="GO" id="GO:0005886">
    <property type="term" value="C:plasma membrane"/>
    <property type="evidence" value="ECO:0007669"/>
    <property type="project" value="TreeGrafter"/>
</dbReference>
<dbReference type="InterPro" id="IPR050445">
    <property type="entry name" value="Bact_polysacc_biosynth/exp"/>
</dbReference>
<gene>
    <name evidence="1" type="ORF">GP2143_01265</name>
</gene>
<sequence>MSKDQPMKEPLIKAVDSELALNSIADMAEVTLKTQDELAALKVIYPGMAQRQVLSSFRELRTKLLDRAKGKNFTLLVSSLSLGGGSSFVALNMAASFALDEQKTAVYVDCNIEHSFANELLQSNAEFGLMEYLDDPSLELKDIIYSAGIPRVRVIPPGKGGDTSVERLSSPRMSQLIESVKQRYPDRFVVLDVPPVSDSSLARILSGVADMAVLVVPFGKVTPNQVLAGVDAVGEEKFAGLVFNN</sequence>
<organism evidence="1 2">
    <name type="scientific">marine gamma proteobacterium HTCC2143</name>
    <dbReference type="NCBI Taxonomy" id="247633"/>
    <lineage>
        <taxon>Bacteria</taxon>
        <taxon>Pseudomonadati</taxon>
        <taxon>Pseudomonadota</taxon>
        <taxon>Gammaproteobacteria</taxon>
        <taxon>Cellvibrionales</taxon>
        <taxon>Spongiibacteraceae</taxon>
        <taxon>BD1-7 clade</taxon>
    </lineage>
</organism>
<reference evidence="1 2" key="1">
    <citation type="journal article" date="2010" name="J. Bacteriol.">
        <title>Genome sequence of the oligotrophic marine Gammaproteobacterium HTCC2143, isolated from the Oregon Coast.</title>
        <authorList>
            <person name="Oh H.M."/>
            <person name="Kang I."/>
            <person name="Ferriera S."/>
            <person name="Giovannoni S.J."/>
            <person name="Cho J.C."/>
        </authorList>
    </citation>
    <scope>NUCLEOTIDE SEQUENCE [LARGE SCALE GENOMIC DNA]</scope>
    <source>
        <strain evidence="1 2">HTCC2143</strain>
    </source>
</reference>
<keyword evidence="2" id="KW-1185">Reference proteome</keyword>
<comment type="caution">
    <text evidence="1">The sequence shown here is derived from an EMBL/GenBank/DDBJ whole genome shotgun (WGS) entry which is preliminary data.</text>
</comment>
<dbReference type="AlphaFoldDB" id="A0YGJ1"/>
<dbReference type="Proteomes" id="UP000004931">
    <property type="component" value="Unassembled WGS sequence"/>
</dbReference>
<dbReference type="STRING" id="247633.GP2143_01265"/>
<evidence type="ECO:0000313" key="2">
    <source>
        <dbReference type="Proteomes" id="UP000004931"/>
    </source>
</evidence>
<evidence type="ECO:0000313" key="1">
    <source>
        <dbReference type="EMBL" id="EAW30032.1"/>
    </source>
</evidence>
<dbReference type="Gene3D" id="3.40.50.300">
    <property type="entry name" value="P-loop containing nucleotide triphosphate hydrolases"/>
    <property type="match status" value="1"/>
</dbReference>
<proteinExistence type="predicted"/>
<protein>
    <submittedName>
        <fullName evidence="1">Putative polysaccharide biosynthesis protein</fullName>
    </submittedName>
</protein>